<sequence length="49" mass="5922">MKNPIKIRKQLVRKVPTKLLEDKYNIDGFMVREITFKDINEDTWLNNSK</sequence>
<dbReference type="EMBL" id="JAHLDG010000019">
    <property type="protein sequence ID" value="MBU3220655.1"/>
    <property type="molecule type" value="Genomic_DNA"/>
</dbReference>
<keyword evidence="2" id="KW-1185">Reference proteome</keyword>
<comment type="caution">
    <text evidence="1">The sequence shown here is derived from an EMBL/GenBank/DDBJ whole genome shotgun (WGS) entry which is preliminary data.</text>
</comment>
<name>A0ABS6C5B8_9CLOT</name>
<proteinExistence type="predicted"/>
<protein>
    <submittedName>
        <fullName evidence="1">Uncharacterized protein</fullName>
    </submittedName>
</protein>
<accession>A0ABS6C5B8</accession>
<dbReference type="Proteomes" id="UP000740830">
    <property type="component" value="Unassembled WGS sequence"/>
</dbReference>
<evidence type="ECO:0000313" key="1">
    <source>
        <dbReference type="EMBL" id="MBU3220655.1"/>
    </source>
</evidence>
<evidence type="ECO:0000313" key="2">
    <source>
        <dbReference type="Proteomes" id="UP000740830"/>
    </source>
</evidence>
<organism evidence="1 2">
    <name type="scientific">Clostridium algidicarnis</name>
    <dbReference type="NCBI Taxonomy" id="37659"/>
    <lineage>
        <taxon>Bacteria</taxon>
        <taxon>Bacillati</taxon>
        <taxon>Bacillota</taxon>
        <taxon>Clostridia</taxon>
        <taxon>Eubacteriales</taxon>
        <taxon>Clostridiaceae</taxon>
        <taxon>Clostridium</taxon>
    </lineage>
</organism>
<gene>
    <name evidence="1" type="ORF">KPL27_11235</name>
</gene>
<dbReference type="RefSeq" id="WP_216132508.1">
    <property type="nucleotide sequence ID" value="NZ_JAHLDG010000019.1"/>
</dbReference>
<reference evidence="1 2" key="1">
    <citation type="submission" date="2021-06" db="EMBL/GenBank/DDBJ databases">
        <title>Clostridia strains as spoilage organisms.</title>
        <authorList>
            <person name="Wambui J."/>
            <person name="Stephan R."/>
            <person name="Stevens M.J.A."/>
        </authorList>
    </citation>
    <scope>NUCLEOTIDE SEQUENCE [LARGE SCALE GENOMIC DNA]</scope>
    <source>
        <strain evidence="1 2">CM013</strain>
    </source>
</reference>